<evidence type="ECO:0000313" key="2">
    <source>
        <dbReference type="EMBL" id="KAK2627438.1"/>
    </source>
</evidence>
<keyword evidence="3" id="KW-1185">Reference proteome</keyword>
<organism evidence="2 3">
    <name type="scientific">Diplocarpon rosae</name>
    <dbReference type="NCBI Taxonomy" id="946125"/>
    <lineage>
        <taxon>Eukaryota</taxon>
        <taxon>Fungi</taxon>
        <taxon>Dikarya</taxon>
        <taxon>Ascomycota</taxon>
        <taxon>Pezizomycotina</taxon>
        <taxon>Leotiomycetes</taxon>
        <taxon>Helotiales</taxon>
        <taxon>Drepanopezizaceae</taxon>
        <taxon>Diplocarpon</taxon>
    </lineage>
</organism>
<dbReference type="InterPro" id="IPR029058">
    <property type="entry name" value="AB_hydrolase_fold"/>
</dbReference>
<evidence type="ECO:0000256" key="1">
    <source>
        <dbReference type="SAM" id="Phobius"/>
    </source>
</evidence>
<dbReference type="GO" id="GO:0008474">
    <property type="term" value="F:palmitoyl-(protein) hydrolase activity"/>
    <property type="evidence" value="ECO:0007669"/>
    <property type="project" value="TreeGrafter"/>
</dbReference>
<dbReference type="PANTHER" id="PTHR12277:SF64">
    <property type="entry name" value="SUPERFAMILY HYDROLASE, PUTATIVE (AFU_ORTHOLOGUE AFUA_3G01760)-RELATED"/>
    <property type="match status" value="1"/>
</dbReference>
<dbReference type="Proteomes" id="UP001285354">
    <property type="component" value="Unassembled WGS sequence"/>
</dbReference>
<comment type="caution">
    <text evidence="2">The sequence shown here is derived from an EMBL/GenBank/DDBJ whole genome shotgun (WGS) entry which is preliminary data.</text>
</comment>
<name>A0AAD9WEM2_9HELO</name>
<dbReference type="GO" id="GO:0016020">
    <property type="term" value="C:membrane"/>
    <property type="evidence" value="ECO:0007669"/>
    <property type="project" value="TreeGrafter"/>
</dbReference>
<reference evidence="2" key="1">
    <citation type="submission" date="2023-06" db="EMBL/GenBank/DDBJ databases">
        <title>Draft genome of Marssonina rosae.</title>
        <authorList>
            <person name="Cheng Q."/>
        </authorList>
    </citation>
    <scope>NUCLEOTIDE SEQUENCE</scope>
    <source>
        <strain evidence="2">R4</strain>
    </source>
</reference>
<dbReference type="SUPFAM" id="SSF53474">
    <property type="entry name" value="alpha/beta-Hydrolases"/>
    <property type="match status" value="1"/>
</dbReference>
<dbReference type="AlphaFoldDB" id="A0AAD9WEM2"/>
<proteinExistence type="predicted"/>
<keyword evidence="1" id="KW-0472">Membrane</keyword>
<keyword evidence="1" id="KW-1133">Transmembrane helix</keyword>
<feature type="transmembrane region" description="Helical" evidence="1">
    <location>
        <begin position="43"/>
        <end position="66"/>
    </location>
</feature>
<evidence type="ECO:0000313" key="3">
    <source>
        <dbReference type="Proteomes" id="UP001285354"/>
    </source>
</evidence>
<sequence length="381" mass="42470">MLRGKPKNILGLQQILYSRPIRGVYVQTPPQFIQHFIRPCRSFGGLPTVLVPPLVFTGLFIALWSWKCTMMVLFQNKIIYMPGLPPNARWETIAEYANQCNGISWREERIESLDGMSITLCVASVKNGGLGARNVYILYFQGNASSLPPRLPFLSPVLRMLRDRGPGVQYTMVCCSYRGYWTSKGRPSEKGIALDAAASLQWIKRDYSQQGGTSKDEITVVIWGQSIGAGVATTLASQQHHFANSRASSECSLSLQTLILETPFLSIRAMLQTLYPQKFLPYRYLWPFLWNHFDSFTALGVMEKSFQKGGGRVPNVVIIEAGKDELVPREHGLVLEERCRQLGVPTQRISVPGAFHTGVLGREEGRSAVVWAIEGTGRAGS</sequence>
<accession>A0AAD9WEM2</accession>
<dbReference type="PANTHER" id="PTHR12277">
    <property type="entry name" value="ALPHA/BETA HYDROLASE DOMAIN-CONTAINING PROTEIN"/>
    <property type="match status" value="1"/>
</dbReference>
<protein>
    <submittedName>
        <fullName evidence="2">Uncharacterized protein</fullName>
    </submittedName>
</protein>
<dbReference type="EMBL" id="JAUBYV010000004">
    <property type="protein sequence ID" value="KAK2627438.1"/>
    <property type="molecule type" value="Genomic_DNA"/>
</dbReference>
<dbReference type="Gene3D" id="3.40.50.1820">
    <property type="entry name" value="alpha/beta hydrolase"/>
    <property type="match status" value="1"/>
</dbReference>
<keyword evidence="1" id="KW-0812">Transmembrane</keyword>
<gene>
    <name evidence="2" type="ORF">QTJ16_003404</name>
</gene>